<evidence type="ECO:0000313" key="5">
    <source>
        <dbReference type="Proteomes" id="UP000281647"/>
    </source>
</evidence>
<feature type="compositionally biased region" description="Polar residues" evidence="1">
    <location>
        <begin position="257"/>
        <end position="267"/>
    </location>
</feature>
<dbReference type="InterPro" id="IPR047611">
    <property type="entry name" value="RepABC_RepC"/>
</dbReference>
<name>A0A432V0E5_9HYPH</name>
<feature type="domain" description="Plasmid replication protein C N-terminal" evidence="2">
    <location>
        <begin position="13"/>
        <end position="186"/>
    </location>
</feature>
<dbReference type="InterPro" id="IPR005090">
    <property type="entry name" value="RepC_N"/>
</dbReference>
<feature type="region of interest" description="Disordered" evidence="1">
    <location>
        <begin position="246"/>
        <end position="270"/>
    </location>
</feature>
<accession>A0A432V0E5</accession>
<dbReference type="AlphaFoldDB" id="A0A432V0E5"/>
<evidence type="ECO:0000259" key="3">
    <source>
        <dbReference type="Pfam" id="PF11800"/>
    </source>
</evidence>
<dbReference type="RefSeq" id="WP_128628509.1">
    <property type="nucleotide sequence ID" value="NZ_RKST01000034.1"/>
</dbReference>
<dbReference type="Pfam" id="PF11800">
    <property type="entry name" value="RP-C_C"/>
    <property type="match status" value="1"/>
</dbReference>
<keyword evidence="5" id="KW-1185">Reference proteome</keyword>
<dbReference type="EMBL" id="RKST01000034">
    <property type="protein sequence ID" value="RUM95653.1"/>
    <property type="molecule type" value="Genomic_DNA"/>
</dbReference>
<dbReference type="OrthoDB" id="7488837at2"/>
<dbReference type="NCBIfam" id="NF010396">
    <property type="entry name" value="PRK13824.1"/>
    <property type="match status" value="1"/>
</dbReference>
<dbReference type="NCBIfam" id="NF040974">
    <property type="entry name" value="RepABC_RepC"/>
    <property type="match status" value="1"/>
</dbReference>
<protein>
    <submittedName>
        <fullName evidence="4">Replication initiation protein RepC</fullName>
    </submittedName>
</protein>
<feature type="domain" description="Plasmid replication protein C C-terminal" evidence="3">
    <location>
        <begin position="292"/>
        <end position="391"/>
    </location>
</feature>
<evidence type="ECO:0000259" key="2">
    <source>
        <dbReference type="Pfam" id="PF03428"/>
    </source>
</evidence>
<organism evidence="4 5">
    <name type="scientific">Borborobacter arsenicus</name>
    <dbReference type="NCBI Taxonomy" id="1851146"/>
    <lineage>
        <taxon>Bacteria</taxon>
        <taxon>Pseudomonadati</taxon>
        <taxon>Pseudomonadota</taxon>
        <taxon>Alphaproteobacteria</taxon>
        <taxon>Hyphomicrobiales</taxon>
        <taxon>Phyllobacteriaceae</taxon>
        <taxon>Borborobacter</taxon>
    </lineage>
</organism>
<evidence type="ECO:0000256" key="1">
    <source>
        <dbReference type="SAM" id="MobiDB-lite"/>
    </source>
</evidence>
<gene>
    <name evidence="4" type="ORF">EET67_22135</name>
</gene>
<sequence length="422" mass="46266">METYVATTPFGRRPMSLAYLQAQRVSREIAEGKVIDKWKAYRDLCEGKSIIGVSDRALAVLAALLSFYPDTDLSEETGLIVFPSNKQLSLRAHGMADATLRRHLAALLDCGLITRRDSPNGKRFARKGRGGELEDAFGFSLAPLLARADEFAQAAACVRAHNRALKLMRERITLHRRDIGKLIEAAVQEGVPGDWRGLWQRFRVVVDGIPRRATVDALEPFLVDLALIREEIDILLESHINTVNQSANESQNERQQSDSNTNDSTTFEPAYEKCGSNIEPITRSTEKPRSYPLGLVLKACPEIIDYAVDGIDNWRDFCATAAQVRGYLGVLPSAYEETCHVMGHQAAGIVIACILQRAQHIHSAGGYLRVLTKKARAGAFSVGPMLMAALKANTLPPTGGQGGRSAGAVVGRKRDFACVNRL</sequence>
<proteinExistence type="predicted"/>
<dbReference type="Proteomes" id="UP000281647">
    <property type="component" value="Unassembled WGS sequence"/>
</dbReference>
<dbReference type="InterPro" id="IPR021760">
    <property type="entry name" value="RepC_C"/>
</dbReference>
<evidence type="ECO:0000313" key="4">
    <source>
        <dbReference type="EMBL" id="RUM95653.1"/>
    </source>
</evidence>
<comment type="caution">
    <text evidence="4">The sequence shown here is derived from an EMBL/GenBank/DDBJ whole genome shotgun (WGS) entry which is preliminary data.</text>
</comment>
<reference evidence="4 5" key="1">
    <citation type="submission" date="2018-11" db="EMBL/GenBank/DDBJ databases">
        <title>Pseudaminobacter arsenicus sp. nov., an arsenic-resistant bacterium isolated from arsenic-rich aquifers.</title>
        <authorList>
            <person name="Mu Y."/>
        </authorList>
    </citation>
    <scope>NUCLEOTIDE SEQUENCE [LARGE SCALE GENOMIC DNA]</scope>
    <source>
        <strain evidence="4 5">CB3</strain>
    </source>
</reference>
<dbReference type="Pfam" id="PF03428">
    <property type="entry name" value="RP-C"/>
    <property type="match status" value="1"/>
</dbReference>